<dbReference type="AlphaFoldDB" id="A0A8J4EDC3"/>
<name>A0A8J4EDC3_9ACTN</name>
<reference evidence="1" key="1">
    <citation type="submission" date="2021-01" db="EMBL/GenBank/DDBJ databases">
        <title>Whole genome shotgun sequence of Virgisporangium ochraceum NBRC 16418.</title>
        <authorList>
            <person name="Komaki H."/>
            <person name="Tamura T."/>
        </authorList>
    </citation>
    <scope>NUCLEOTIDE SEQUENCE</scope>
    <source>
        <strain evidence="1">NBRC 16418</strain>
    </source>
</reference>
<proteinExistence type="predicted"/>
<evidence type="ECO:0000313" key="2">
    <source>
        <dbReference type="Proteomes" id="UP000635606"/>
    </source>
</evidence>
<organism evidence="1 2">
    <name type="scientific">Virgisporangium ochraceum</name>
    <dbReference type="NCBI Taxonomy" id="65505"/>
    <lineage>
        <taxon>Bacteria</taxon>
        <taxon>Bacillati</taxon>
        <taxon>Actinomycetota</taxon>
        <taxon>Actinomycetes</taxon>
        <taxon>Micromonosporales</taxon>
        <taxon>Micromonosporaceae</taxon>
        <taxon>Virgisporangium</taxon>
    </lineage>
</organism>
<sequence>MSDEPFAVLTRGHGRRTSESSFTEVTDRIARWLSAVEAAGLVAAFDGAAPDARVTLPFDRLRSLIGPARAACRAAGAPSDAFLDLLGRLRTRLGASPPPSLVDFWELRERSPQWRDVVSALVGPTIYDPSSYLDHGSDPKYRLSVALRGDSRSPVYATLEDEYVEWFEDTDEAQRATAATWQRFSVGDGVMLDPDIRYSLIEIASDHGEWVEVVTDWRDASGESPIFRSGDDYEGYADLLATSVPQWLGLEIDATLARLAGSVDFRAVAGGTTPLTP</sequence>
<comment type="caution">
    <text evidence="1">The sequence shown here is derived from an EMBL/GenBank/DDBJ whole genome shotgun (WGS) entry which is preliminary data.</text>
</comment>
<dbReference type="RefSeq" id="WP_203930444.1">
    <property type="nucleotide sequence ID" value="NZ_BOPH01000081.1"/>
</dbReference>
<dbReference type="EMBL" id="BOPH01000081">
    <property type="protein sequence ID" value="GIJ70554.1"/>
    <property type="molecule type" value="Genomic_DNA"/>
</dbReference>
<keyword evidence="2" id="KW-1185">Reference proteome</keyword>
<protein>
    <submittedName>
        <fullName evidence="1">Uncharacterized protein</fullName>
    </submittedName>
</protein>
<accession>A0A8J4EDC3</accession>
<dbReference type="Proteomes" id="UP000635606">
    <property type="component" value="Unassembled WGS sequence"/>
</dbReference>
<gene>
    <name evidence="1" type="ORF">Voc01_054710</name>
</gene>
<evidence type="ECO:0000313" key="1">
    <source>
        <dbReference type="EMBL" id="GIJ70554.1"/>
    </source>
</evidence>